<name>A0A495BKB5_VOGIN</name>
<sequence length="290" mass="31100">MKFALAVDSRIGGRGNNEDRLAVTCSSECVLLVVADGMGGHIDGEVAARIATEVLVQQFRCQATPRLLQPGDFLRWALGEAHQAIIDHAIAHHLREIPSTTVVVAIVQDDSVYCAYAGDSRLYLLEQGAVRFRSRDHSHVQRLIDSGQLTEAEAAVHPARNRIYNCLGAMGEPEVSVLHPLPLQAGSSVLLCSDGLWSMVPDAELARVFHGRVAPAVLPALMTVAEKRGGERGDNLSAVAFTLLPADAALDGRSGYIDSGTLTGFLPDDAIPGLLMEHELAAELLPRQPH</sequence>
<feature type="domain" description="PPM-type phosphatase" evidence="1">
    <location>
        <begin position="2"/>
        <end position="243"/>
    </location>
</feature>
<dbReference type="EMBL" id="RBID01000002">
    <property type="protein sequence ID" value="RKQ62108.1"/>
    <property type="molecule type" value="Genomic_DNA"/>
</dbReference>
<dbReference type="SMART" id="SM00332">
    <property type="entry name" value="PP2Cc"/>
    <property type="match status" value="1"/>
</dbReference>
<dbReference type="Gene3D" id="3.60.40.10">
    <property type="entry name" value="PPM-type phosphatase domain"/>
    <property type="match status" value="1"/>
</dbReference>
<evidence type="ECO:0000313" key="3">
    <source>
        <dbReference type="Proteomes" id="UP000279384"/>
    </source>
</evidence>
<dbReference type="InterPro" id="IPR001932">
    <property type="entry name" value="PPM-type_phosphatase-like_dom"/>
</dbReference>
<dbReference type="GO" id="GO:0004722">
    <property type="term" value="F:protein serine/threonine phosphatase activity"/>
    <property type="evidence" value="ECO:0007669"/>
    <property type="project" value="InterPro"/>
</dbReference>
<comment type="caution">
    <text evidence="2">The sequence shown here is derived from an EMBL/GenBank/DDBJ whole genome shotgun (WGS) entry which is preliminary data.</text>
</comment>
<accession>A0A495BKB5</accession>
<dbReference type="AlphaFoldDB" id="A0A495BKB5"/>
<reference evidence="2 3" key="1">
    <citation type="submission" date="2018-10" db="EMBL/GenBank/DDBJ databases">
        <title>Genomic Encyclopedia of Type Strains, Phase IV (KMG-IV): sequencing the most valuable type-strain genomes for metagenomic binning, comparative biology and taxonomic classification.</title>
        <authorList>
            <person name="Goeker M."/>
        </authorList>
    </citation>
    <scope>NUCLEOTIDE SEQUENCE [LARGE SCALE GENOMIC DNA]</scope>
    <source>
        <strain evidence="2 3">DSM 3303</strain>
    </source>
</reference>
<evidence type="ECO:0000313" key="2">
    <source>
        <dbReference type="EMBL" id="RKQ62108.1"/>
    </source>
</evidence>
<dbReference type="PROSITE" id="PS51746">
    <property type="entry name" value="PPM_2"/>
    <property type="match status" value="1"/>
</dbReference>
<dbReference type="RefSeq" id="WP_120809279.1">
    <property type="nucleotide sequence ID" value="NZ_RBID01000002.1"/>
</dbReference>
<dbReference type="SMART" id="SM00331">
    <property type="entry name" value="PP2C_SIG"/>
    <property type="match status" value="1"/>
</dbReference>
<dbReference type="Proteomes" id="UP000279384">
    <property type="component" value="Unassembled WGS sequence"/>
</dbReference>
<evidence type="ECO:0000259" key="1">
    <source>
        <dbReference type="PROSITE" id="PS51746"/>
    </source>
</evidence>
<organism evidence="2 3">
    <name type="scientific">Vogesella indigofera</name>
    <name type="common">Pseudomonas indigofera</name>
    <dbReference type="NCBI Taxonomy" id="45465"/>
    <lineage>
        <taxon>Bacteria</taxon>
        <taxon>Pseudomonadati</taxon>
        <taxon>Pseudomonadota</taxon>
        <taxon>Betaproteobacteria</taxon>
        <taxon>Neisseriales</taxon>
        <taxon>Chromobacteriaceae</taxon>
        <taxon>Vogesella</taxon>
    </lineage>
</organism>
<protein>
    <submittedName>
        <fullName evidence="2">Serine/threonine protein phosphatase PrpC</fullName>
    </submittedName>
</protein>
<dbReference type="InterPro" id="IPR036457">
    <property type="entry name" value="PPM-type-like_dom_sf"/>
</dbReference>
<dbReference type="PANTHER" id="PTHR13832:SF827">
    <property type="entry name" value="PROTEIN PHOSPHATASE 1L"/>
    <property type="match status" value="1"/>
</dbReference>
<dbReference type="PANTHER" id="PTHR13832">
    <property type="entry name" value="PROTEIN PHOSPHATASE 2C"/>
    <property type="match status" value="1"/>
</dbReference>
<dbReference type="Pfam" id="PF13672">
    <property type="entry name" value="PP2C_2"/>
    <property type="match status" value="1"/>
</dbReference>
<gene>
    <name evidence="2" type="ORF">C8E02_0164</name>
</gene>
<proteinExistence type="predicted"/>
<dbReference type="SUPFAM" id="SSF81606">
    <property type="entry name" value="PP2C-like"/>
    <property type="match status" value="1"/>
</dbReference>
<dbReference type="InterPro" id="IPR015655">
    <property type="entry name" value="PP2C"/>
</dbReference>
<dbReference type="CDD" id="cd00143">
    <property type="entry name" value="PP2Cc"/>
    <property type="match status" value="1"/>
</dbReference>